<evidence type="ECO:0000313" key="1">
    <source>
        <dbReference type="EnsemblMetazoa" id="PPA19079.1"/>
    </source>
</evidence>
<accession>A0A2A6CRW0</accession>
<accession>A0A8R1YEZ2</accession>
<organism evidence="1 2">
    <name type="scientific">Pristionchus pacificus</name>
    <name type="common">Parasitic nematode worm</name>
    <dbReference type="NCBI Taxonomy" id="54126"/>
    <lineage>
        <taxon>Eukaryota</taxon>
        <taxon>Metazoa</taxon>
        <taxon>Ecdysozoa</taxon>
        <taxon>Nematoda</taxon>
        <taxon>Chromadorea</taxon>
        <taxon>Rhabditida</taxon>
        <taxon>Rhabditina</taxon>
        <taxon>Diplogasteromorpha</taxon>
        <taxon>Diplogasteroidea</taxon>
        <taxon>Neodiplogasteridae</taxon>
        <taxon>Pristionchus</taxon>
    </lineage>
</organism>
<dbReference type="AlphaFoldDB" id="A0A2A6CRW0"/>
<dbReference type="PANTHER" id="PTHR45830">
    <property type="entry name" value="SERPENTINE RECEPTOR, CLASS I"/>
    <property type="match status" value="1"/>
</dbReference>
<proteinExistence type="predicted"/>
<keyword evidence="2" id="KW-1185">Reference proteome</keyword>
<reference evidence="2" key="1">
    <citation type="journal article" date="2008" name="Nat. Genet.">
        <title>The Pristionchus pacificus genome provides a unique perspective on nematode lifestyle and parasitism.</title>
        <authorList>
            <person name="Dieterich C."/>
            <person name="Clifton S.W."/>
            <person name="Schuster L.N."/>
            <person name="Chinwalla A."/>
            <person name="Delehaunty K."/>
            <person name="Dinkelacker I."/>
            <person name="Fulton L."/>
            <person name="Fulton R."/>
            <person name="Godfrey J."/>
            <person name="Minx P."/>
            <person name="Mitreva M."/>
            <person name="Roeseler W."/>
            <person name="Tian H."/>
            <person name="Witte H."/>
            <person name="Yang S.P."/>
            <person name="Wilson R.K."/>
            <person name="Sommer R.J."/>
        </authorList>
    </citation>
    <scope>NUCLEOTIDE SEQUENCE [LARGE SCALE GENOMIC DNA]</scope>
    <source>
        <strain evidence="2">PS312</strain>
    </source>
</reference>
<reference evidence="1" key="2">
    <citation type="submission" date="2022-06" db="UniProtKB">
        <authorList>
            <consortium name="EnsemblMetazoa"/>
        </authorList>
    </citation>
    <scope>IDENTIFICATION</scope>
    <source>
        <strain evidence="1">PS312</strain>
    </source>
</reference>
<protein>
    <submittedName>
        <fullName evidence="1">G protein-coupled receptor</fullName>
    </submittedName>
</protein>
<dbReference type="EnsemblMetazoa" id="PPA19079.1">
    <property type="protein sequence ID" value="PPA19079.1"/>
    <property type="gene ID" value="WBGene00108633"/>
</dbReference>
<gene>
    <name evidence="1" type="primary">WBGene00108633</name>
</gene>
<dbReference type="Proteomes" id="UP000005239">
    <property type="component" value="Unassembled WGS sequence"/>
</dbReference>
<name>A0A2A6CRW0_PRIPA</name>
<evidence type="ECO:0000313" key="2">
    <source>
        <dbReference type="Proteomes" id="UP000005239"/>
    </source>
</evidence>
<dbReference type="PANTHER" id="PTHR45830:SF15">
    <property type="entry name" value="SERPENTINE RECEPTOR, CLASS I"/>
    <property type="match status" value="1"/>
</dbReference>
<sequence>MASNETSLRFGLGVDRAFLYEVFEYYRIILPIFNTLTLHPTMLLLLHDSKAMASDIRLGYLLNELALIFFDWTFSFALRMYPIMPYSAFFCGGPICEMIGQRWIHMLVLSVIITANIPCFLYLTMSMHKNTSSGLQSTLKITNRCTRDPNGEPELRWLVDRGGKLFVFGTFGQSQYFHKELFILGASILTNAPVPIIITFDAVNNLKSMRTANLSNKTAKMTQQLLSLFIIQLNLAMLSMVIPLTVLFSPFLVDLTEKIPGPAHLITRIFVLIFLTADSFQFPLVFILKCSGGGKANFVARFRRIFKKGTEPVLVSAFNSSPTSDFTRT</sequence>